<dbReference type="PROSITE" id="PS51257">
    <property type="entry name" value="PROKAR_LIPOPROTEIN"/>
    <property type="match status" value="1"/>
</dbReference>
<sequence>MSRILKFLLITFLLFLLTGCSDLSWTTAGKIMPPVNEVCPLEGKWAVLEDLDNGKPLQKDEQQKIENIAQFTREFTMIKGSLWEHPTYKLKKVNAADYFKTKSLNSINSLVPVQEVTVITVSTSDGNFLGEFMKVNEIKIIAFVQNQAFLMEKILDQADSSLVPINRDTVRLNSRGQTEISGVLLGLRTPQDKGFTYQTLWLAADNKKLHQVLTLDSIFFPRNSGFWKLEAGQSETTQNEALSAYDVSNKQKDQIQTENRIVNYIGNDYAVIESNVKGISQLQVLPVDKLSSPTGLKVSDFFGDSDLTAYHNARDKTRRDILKNGVAIINESHFEENFGLARKNGHWYLHGRLNYLDGMQPKFLDFNVNVIPPKELIYYDTLCLNWQSIKDRIPDAADAFTSPSQDIALVLTKNTLYVYGLSMGQLDNEPLIKIKLREGQTVIMAEWATGSYVDNWEKAFLSNGAQVFTGANPG</sequence>
<protein>
    <recommendedName>
        <fullName evidence="3">Lipoprotein</fullName>
    </recommendedName>
</protein>
<keyword evidence="2" id="KW-1185">Reference proteome</keyword>
<dbReference type="RefSeq" id="WP_013624992.1">
    <property type="nucleotide sequence ID" value="NC_015172.1"/>
</dbReference>
<reference evidence="1 2" key="1">
    <citation type="journal article" date="2011" name="Stand. Genomic Sci.">
        <title>Complete genome sequence of Syntrophobotulus glycolicus type strain (FlGlyR).</title>
        <authorList>
            <person name="Han C."/>
            <person name="Mwirichia R."/>
            <person name="Chertkov O."/>
            <person name="Held B."/>
            <person name="Lapidus A."/>
            <person name="Nolan M."/>
            <person name="Lucas S."/>
            <person name="Hammon N."/>
            <person name="Deshpande S."/>
            <person name="Cheng J.F."/>
            <person name="Tapia R."/>
            <person name="Goodwin L."/>
            <person name="Pitluck S."/>
            <person name="Huntemann M."/>
            <person name="Liolios K."/>
            <person name="Ivanova N."/>
            <person name="Pagani I."/>
            <person name="Mavromatis K."/>
            <person name="Ovchinikova G."/>
            <person name="Pati A."/>
            <person name="Chen A."/>
            <person name="Palaniappan K."/>
            <person name="Land M."/>
            <person name="Hauser L."/>
            <person name="Brambilla E.M."/>
            <person name="Rohde M."/>
            <person name="Spring S."/>
            <person name="Sikorski J."/>
            <person name="Goker M."/>
            <person name="Woyke T."/>
            <person name="Bristow J."/>
            <person name="Eisen J.A."/>
            <person name="Markowitz V."/>
            <person name="Hugenholtz P."/>
            <person name="Kyrpides N.C."/>
            <person name="Klenk H.P."/>
            <person name="Detter J.C."/>
        </authorList>
    </citation>
    <scope>NUCLEOTIDE SEQUENCE [LARGE SCALE GENOMIC DNA]</scope>
    <source>
        <strain evidence="2">DSM 8271 / FlGlyR</strain>
    </source>
</reference>
<dbReference type="STRING" id="645991.Sgly_1827"/>
<dbReference type="EMBL" id="CP002547">
    <property type="protein sequence ID" value="ADY56124.1"/>
    <property type="molecule type" value="Genomic_DNA"/>
</dbReference>
<proteinExistence type="predicted"/>
<reference evidence="2" key="2">
    <citation type="submission" date="2011-02" db="EMBL/GenBank/DDBJ databases">
        <title>The complete genome of Syntrophobotulus glycolicus DSM 8271.</title>
        <authorList>
            <person name="Lucas S."/>
            <person name="Copeland A."/>
            <person name="Lapidus A."/>
            <person name="Bruce D."/>
            <person name="Goodwin L."/>
            <person name="Pitluck S."/>
            <person name="Kyrpides N."/>
            <person name="Mavromatis K."/>
            <person name="Pagani I."/>
            <person name="Ivanova N."/>
            <person name="Mikhailova N."/>
            <person name="Chertkov O."/>
            <person name="Held B."/>
            <person name="Detter J.C."/>
            <person name="Tapia R."/>
            <person name="Han C."/>
            <person name="Land M."/>
            <person name="Hauser L."/>
            <person name="Markowitz V."/>
            <person name="Cheng J.-F."/>
            <person name="Hugenholtz P."/>
            <person name="Woyke T."/>
            <person name="Wu D."/>
            <person name="Spring S."/>
            <person name="Schroeder M."/>
            <person name="Brambilla E."/>
            <person name="Klenk H.-P."/>
            <person name="Eisen J.A."/>
        </authorList>
    </citation>
    <scope>NUCLEOTIDE SEQUENCE [LARGE SCALE GENOMIC DNA]</scope>
    <source>
        <strain evidence="2">DSM 8271 / FlGlyR</strain>
    </source>
</reference>
<evidence type="ECO:0008006" key="3">
    <source>
        <dbReference type="Google" id="ProtNLM"/>
    </source>
</evidence>
<dbReference type="HOGENOM" id="CLU_041109_0_0_9"/>
<dbReference type="AlphaFoldDB" id="F0T037"/>
<dbReference type="eggNOG" id="ENOG502Z81P">
    <property type="taxonomic scope" value="Bacteria"/>
</dbReference>
<dbReference type="OrthoDB" id="2677224at2"/>
<evidence type="ECO:0000313" key="1">
    <source>
        <dbReference type="EMBL" id="ADY56124.1"/>
    </source>
</evidence>
<name>F0T037_SYNGF</name>
<gene>
    <name evidence="1" type="ordered locus">Sgly_1827</name>
</gene>
<evidence type="ECO:0000313" key="2">
    <source>
        <dbReference type="Proteomes" id="UP000007488"/>
    </source>
</evidence>
<organism evidence="1 2">
    <name type="scientific">Syntrophobotulus glycolicus (strain DSM 8271 / FlGlyR)</name>
    <dbReference type="NCBI Taxonomy" id="645991"/>
    <lineage>
        <taxon>Bacteria</taxon>
        <taxon>Bacillati</taxon>
        <taxon>Bacillota</taxon>
        <taxon>Clostridia</taxon>
        <taxon>Eubacteriales</taxon>
        <taxon>Desulfitobacteriaceae</taxon>
        <taxon>Syntrophobotulus</taxon>
    </lineage>
</organism>
<dbReference type="KEGG" id="sgy:Sgly_1827"/>
<accession>F0T037</accession>
<dbReference type="Proteomes" id="UP000007488">
    <property type="component" value="Chromosome"/>
</dbReference>